<evidence type="ECO:0000313" key="3">
    <source>
        <dbReference type="Proteomes" id="UP000183988"/>
    </source>
</evidence>
<dbReference type="STRING" id="930117.SAMN05216225_104123"/>
<name>A0A1M5KUH6_9BACI</name>
<reference evidence="2 3" key="1">
    <citation type="submission" date="2016-11" db="EMBL/GenBank/DDBJ databases">
        <authorList>
            <person name="Jaros S."/>
            <person name="Januszkiewicz K."/>
            <person name="Wedrychowicz H."/>
        </authorList>
    </citation>
    <scope>NUCLEOTIDE SEQUENCE [LARGE SCALE GENOMIC DNA]</scope>
    <source>
        <strain evidence="2 3">IBRC-M 10683</strain>
    </source>
</reference>
<proteinExistence type="predicted"/>
<gene>
    <name evidence="2" type="ORF">SAMN05216225_104123</name>
</gene>
<evidence type="ECO:0000313" key="2">
    <source>
        <dbReference type="EMBL" id="SHG56395.1"/>
    </source>
</evidence>
<keyword evidence="1" id="KW-1133">Transmembrane helix</keyword>
<protein>
    <submittedName>
        <fullName evidence="2">Uncharacterized protein</fullName>
    </submittedName>
</protein>
<accession>A0A1M5KUH6</accession>
<dbReference type="EMBL" id="FQVW01000041">
    <property type="protein sequence ID" value="SHG56395.1"/>
    <property type="molecule type" value="Genomic_DNA"/>
</dbReference>
<organism evidence="2 3">
    <name type="scientific">Ornithinibacillus halophilus</name>
    <dbReference type="NCBI Taxonomy" id="930117"/>
    <lineage>
        <taxon>Bacteria</taxon>
        <taxon>Bacillati</taxon>
        <taxon>Bacillota</taxon>
        <taxon>Bacilli</taxon>
        <taxon>Bacillales</taxon>
        <taxon>Bacillaceae</taxon>
        <taxon>Ornithinibacillus</taxon>
    </lineage>
</organism>
<keyword evidence="3" id="KW-1185">Reference proteome</keyword>
<dbReference type="Proteomes" id="UP000183988">
    <property type="component" value="Unassembled WGS sequence"/>
</dbReference>
<dbReference type="AlphaFoldDB" id="A0A1M5KUH6"/>
<keyword evidence="1" id="KW-0812">Transmembrane</keyword>
<feature type="transmembrane region" description="Helical" evidence="1">
    <location>
        <begin position="7"/>
        <end position="29"/>
    </location>
</feature>
<evidence type="ECO:0000256" key="1">
    <source>
        <dbReference type="SAM" id="Phobius"/>
    </source>
</evidence>
<dbReference type="OrthoDB" id="9905742at2"/>
<keyword evidence="1" id="KW-0472">Membrane</keyword>
<sequence>MTLGKQMLLTIAIFTVSAVIIELLLRYFDPSINDFFRSAITSSPILISLVLTNIISNRVKKKTDDQDSG</sequence>
<feature type="transmembrane region" description="Helical" evidence="1">
    <location>
        <begin position="35"/>
        <end position="55"/>
    </location>
</feature>
<dbReference type="RefSeq" id="WP_072891488.1">
    <property type="nucleotide sequence ID" value="NZ_FQVW01000041.1"/>
</dbReference>